<evidence type="ECO:0000313" key="6">
    <source>
        <dbReference type="Proteomes" id="UP000559809"/>
    </source>
</evidence>
<accession>A0A853FSS1</accession>
<dbReference type="GO" id="GO:0046872">
    <property type="term" value="F:metal ion binding"/>
    <property type="evidence" value="ECO:0007669"/>
    <property type="project" value="UniProtKB-KW"/>
</dbReference>
<keyword evidence="3" id="KW-0456">Lyase</keyword>
<feature type="domain" description="HpcH/HpaI aldolase/citrate lyase" evidence="4">
    <location>
        <begin position="28"/>
        <end position="249"/>
    </location>
</feature>
<dbReference type="Pfam" id="PF03328">
    <property type="entry name" value="HpcH_HpaI"/>
    <property type="match status" value="1"/>
</dbReference>
<dbReference type="EMBL" id="JACCEM010000003">
    <property type="protein sequence ID" value="NYT48944.1"/>
    <property type="molecule type" value="Genomic_DNA"/>
</dbReference>
<evidence type="ECO:0000256" key="1">
    <source>
        <dbReference type="ARBA" id="ARBA00005568"/>
    </source>
</evidence>
<dbReference type="SUPFAM" id="SSF51621">
    <property type="entry name" value="Phosphoenolpyruvate/pyruvate domain"/>
    <property type="match status" value="1"/>
</dbReference>
<dbReference type="RefSeq" id="WP_180154243.1">
    <property type="nucleotide sequence ID" value="NZ_JACCEM010000003.1"/>
</dbReference>
<comment type="similarity">
    <text evidence="1">Belongs to the HpcH/HpaI aldolase family.</text>
</comment>
<dbReference type="InterPro" id="IPR050251">
    <property type="entry name" value="HpcH-HpaI_aldolase"/>
</dbReference>
<keyword evidence="6" id="KW-1185">Reference proteome</keyword>
<dbReference type="GO" id="GO:0016832">
    <property type="term" value="F:aldehyde-lyase activity"/>
    <property type="evidence" value="ECO:0007669"/>
    <property type="project" value="TreeGrafter"/>
</dbReference>
<dbReference type="PANTHER" id="PTHR30502:SF0">
    <property type="entry name" value="PHOSPHOENOLPYRUVATE CARBOXYLASE FAMILY PROTEIN"/>
    <property type="match status" value="1"/>
</dbReference>
<keyword evidence="2" id="KW-0479">Metal-binding</keyword>
<dbReference type="InterPro" id="IPR005000">
    <property type="entry name" value="Aldolase/citrate-lyase_domain"/>
</dbReference>
<evidence type="ECO:0000256" key="2">
    <source>
        <dbReference type="ARBA" id="ARBA00022723"/>
    </source>
</evidence>
<organism evidence="5 6">
    <name type="scientific">Parapusillimonas granuli</name>
    <dbReference type="NCBI Taxonomy" id="380911"/>
    <lineage>
        <taxon>Bacteria</taxon>
        <taxon>Pseudomonadati</taxon>
        <taxon>Pseudomonadota</taxon>
        <taxon>Betaproteobacteria</taxon>
        <taxon>Burkholderiales</taxon>
        <taxon>Alcaligenaceae</taxon>
        <taxon>Parapusillimonas</taxon>
    </lineage>
</organism>
<dbReference type="Proteomes" id="UP000559809">
    <property type="component" value="Unassembled WGS sequence"/>
</dbReference>
<protein>
    <submittedName>
        <fullName evidence="5">Aldolase</fullName>
    </submittedName>
</protein>
<comment type="caution">
    <text evidence="5">The sequence shown here is derived from an EMBL/GenBank/DDBJ whole genome shotgun (WGS) entry which is preliminary data.</text>
</comment>
<evidence type="ECO:0000313" key="5">
    <source>
        <dbReference type="EMBL" id="NYT48944.1"/>
    </source>
</evidence>
<dbReference type="InterPro" id="IPR015813">
    <property type="entry name" value="Pyrv/PenolPyrv_kinase-like_dom"/>
</dbReference>
<dbReference type="PANTHER" id="PTHR30502">
    <property type="entry name" value="2-KETO-3-DEOXY-L-RHAMNONATE ALDOLASE"/>
    <property type="match status" value="1"/>
</dbReference>
<proteinExistence type="inferred from homology"/>
<sequence length="273" mass="28827">MMAWEQNRISRTMREGGLVLCMGIRQARTPDIAPMAAACGFDSIYLDMEHSPIEFDAVSSICIAALGCGITPLVRVPDHAAQHVSRALDGGAQGVIVPHVSTAEQARALVAASKYPPLGHRSVMGSGPALAYASRPLAEVIETGNRESLLIAMLETPEGIANASAIAAVPGIDMLLIGSNDLCTEMGIPGQLRHPRLREAYAQAANACREHGKFLGIGGIRSDLALQSDLFAMGARMIIAGSDVTYLMQAAGKDAEQLRRAAAELDKEANDAR</sequence>
<evidence type="ECO:0000256" key="3">
    <source>
        <dbReference type="ARBA" id="ARBA00023239"/>
    </source>
</evidence>
<evidence type="ECO:0000259" key="4">
    <source>
        <dbReference type="Pfam" id="PF03328"/>
    </source>
</evidence>
<name>A0A853FSS1_9BURK</name>
<dbReference type="GO" id="GO:0005737">
    <property type="term" value="C:cytoplasm"/>
    <property type="evidence" value="ECO:0007669"/>
    <property type="project" value="TreeGrafter"/>
</dbReference>
<dbReference type="Gene3D" id="3.20.20.60">
    <property type="entry name" value="Phosphoenolpyruvate-binding domains"/>
    <property type="match status" value="1"/>
</dbReference>
<dbReference type="AlphaFoldDB" id="A0A853FSS1"/>
<gene>
    <name evidence="5" type="ORF">H0A72_06430</name>
</gene>
<dbReference type="InterPro" id="IPR040442">
    <property type="entry name" value="Pyrv_kinase-like_dom_sf"/>
</dbReference>
<reference evidence="5 6" key="1">
    <citation type="submission" date="2020-07" db="EMBL/GenBank/DDBJ databases">
        <title>Taxonomic revisions and descriptions of new bacterial species based on genomic comparisons in the high-G+C-content subgroup of the family Alcaligenaceae.</title>
        <authorList>
            <person name="Szabo A."/>
            <person name="Felfoldi T."/>
        </authorList>
    </citation>
    <scope>NUCLEOTIDE SEQUENCE [LARGE SCALE GENOMIC DNA]</scope>
    <source>
        <strain evidence="5 6">LMG 24012</strain>
    </source>
</reference>